<feature type="transmembrane region" description="Helical" evidence="2">
    <location>
        <begin position="850"/>
        <end position="871"/>
    </location>
</feature>
<sequence length="1191" mass="130897">MSSPDEKRAPDGGGGENGIPQADGSPARSSTSASDKASNRSTTGKRFFPWLLPALKNRRTLKTWARCTIVLLAAMILLVDQDTLATMGQAGFFAALVCVMLPPNLALPLWTIAAATLLIGMCLGWAWGIAAMASANNVRSQSRLLAAQQEMIQKCQIWIFHGHFLDPRSSAVYGAFLFIGAYFMGTIRAHFPKLALLAIFGTIVMDVMCSYGPLLPRTNYTLAKLFMIPASYYVACAIAALILIFPESLNHVWLTSLETNMWQPILDIIALQDEALGKRPSDHSSWQALTGRGRALGGKLDAGVQGLVGQVKLAGVEWSMGRLGPGDLKKISKGLESLAFRATCLLSFQRFVDETNAADARDAELLEKQANSAPGSIPIDRFTLLRRRIKEREAMHGHNLDALMPILAHASEGLRAAVAEAALEAQQWGADCNHGRWSGWFFACFGQRRKLRDKVIDRRAKVGRALGALERELEIFRTVTRKELLKPYEKCFDPETRALREDIARGGKGHPDMFAVQSLFTCFVFIDTLDAFSERLAMVMRRILLLDPRREMARLWAPAGLGAIARKLFSDDDIGVENANAVVIGLGVDRDPANFDRDWRTSTRTSSVRQEGDGTTTDGEESDSEVEEDEGAEVRAREAEKKRKEAARVKAKEKKKKEQDSPKRVQRELVDACRNPDALPPTSTMGRIGMRFARIIRGMKSDNGVFAFKYALVSVALWIPQVCFSSAWLTYKEKGLWALIMAQTGLSVYAGDQIGGYVIRLIGTGIGLLLGMAVWYIGAGNGDGNPYGIVAATVVFISPFLLARIAVPPQDMIIYMMTGVTAVFVVGFSWVDTHILAQPANAGIGVELGWKRALLVIIGFTAGFIVMLFPSPTSARLLVRRTLAATLQELGSVFAAEMETFLAEEARYQRALKGFDSPSSEVAAPSGDDPDRPAYRFLNSNKEAKIRKLGDRILGVQTRLQALAPSLKTARWEPQVQGMWPHTQYERLYANQMKLLSSIVLLVGTMSRLDPKWCSVLVHRTPFLNPNLLADAFSTIAILSQSLMTAQPIPGVLPRIRDRMVYHERHKEAYGAQGRGAHPRVQEARPPTGTEENVEELDFSGGKVDGSTIGFEQLTLDVLLDDQLPAHSTAVLALSSIVGLLDENASIVRELCGETSLAGIEYLRDQYLSREENTIASDFAARMQNLKAPPL</sequence>
<feature type="transmembrane region" description="Helical" evidence="2">
    <location>
        <begin position="109"/>
        <end position="130"/>
    </location>
</feature>
<feature type="domain" description="DUF2421" evidence="3">
    <location>
        <begin position="870"/>
        <end position="1155"/>
    </location>
</feature>
<keyword evidence="6" id="KW-1185">Reference proteome</keyword>
<proteinExistence type="predicted"/>
<organism evidence="6">
    <name type="scientific">Schizophyllum commune (strain H4-8 / FGSC 9210)</name>
    <name type="common">Split gill fungus</name>
    <dbReference type="NCBI Taxonomy" id="578458"/>
    <lineage>
        <taxon>Eukaryota</taxon>
        <taxon>Fungi</taxon>
        <taxon>Dikarya</taxon>
        <taxon>Basidiomycota</taxon>
        <taxon>Agaricomycotina</taxon>
        <taxon>Agaricomycetes</taxon>
        <taxon>Agaricomycetidae</taxon>
        <taxon>Agaricales</taxon>
        <taxon>Schizophyllaceae</taxon>
        <taxon>Schizophyllum</taxon>
    </lineage>
</organism>
<reference evidence="5 6" key="1">
    <citation type="journal article" date="2010" name="Nat. Biotechnol.">
        <title>Genome sequence of the model mushroom Schizophyllum commune.</title>
        <authorList>
            <person name="Ohm R.A."/>
            <person name="de Jong J.F."/>
            <person name="Lugones L.G."/>
            <person name="Aerts A."/>
            <person name="Kothe E."/>
            <person name="Stajich J.E."/>
            <person name="de Vries R.P."/>
            <person name="Record E."/>
            <person name="Levasseur A."/>
            <person name="Baker S.E."/>
            <person name="Bartholomew K.A."/>
            <person name="Coutinho P.M."/>
            <person name="Erdmann S."/>
            <person name="Fowler T.J."/>
            <person name="Gathman A.C."/>
            <person name="Lombard V."/>
            <person name="Henrissat B."/>
            <person name="Knabe N."/>
            <person name="Kuees U."/>
            <person name="Lilly W.W."/>
            <person name="Lindquist E."/>
            <person name="Lucas S."/>
            <person name="Magnuson J.K."/>
            <person name="Piumi F."/>
            <person name="Raudaskoski M."/>
            <person name="Salamov A."/>
            <person name="Schmutz J."/>
            <person name="Schwarze F.W.M.R."/>
            <person name="vanKuyk P.A."/>
            <person name="Horton J.S."/>
            <person name="Grigoriev I.V."/>
            <person name="Woesten H.A.B."/>
        </authorList>
    </citation>
    <scope>NUCLEOTIDE SEQUENCE [LARGE SCALE GENOMIC DNA]</scope>
    <source>
        <strain evidence="6">H4-8 / FGSC 9210</strain>
    </source>
</reference>
<evidence type="ECO:0000256" key="2">
    <source>
        <dbReference type="SAM" id="Phobius"/>
    </source>
</evidence>
<keyword evidence="2" id="KW-1133">Transmembrane helix</keyword>
<dbReference type="EMBL" id="GL377303">
    <property type="protein sequence ID" value="EFJ00448.1"/>
    <property type="molecule type" value="Genomic_DNA"/>
</dbReference>
<dbReference type="PANTHER" id="PTHR37994">
    <property type="entry name" value="ARAE_2_N DOMAIN-CONTAINING PROTEIN-RELATED"/>
    <property type="match status" value="1"/>
</dbReference>
<dbReference type="AlphaFoldDB" id="D8PT36"/>
<evidence type="ECO:0008006" key="7">
    <source>
        <dbReference type="Google" id="ProtNLM"/>
    </source>
</evidence>
<accession>D8PT36</accession>
<dbReference type="eggNOG" id="KOG4711">
    <property type="taxonomic scope" value="Eukaryota"/>
</dbReference>
<dbReference type="InParanoid" id="D8PT36"/>
<keyword evidence="2" id="KW-0472">Membrane</keyword>
<feature type="transmembrane region" description="Helical" evidence="2">
    <location>
        <begin position="194"/>
        <end position="214"/>
    </location>
</feature>
<evidence type="ECO:0000313" key="6">
    <source>
        <dbReference type="Proteomes" id="UP000007431"/>
    </source>
</evidence>
<feature type="compositionally biased region" description="Basic and acidic residues" evidence="1">
    <location>
        <begin position="1"/>
        <end position="10"/>
    </location>
</feature>
<evidence type="ECO:0000313" key="5">
    <source>
        <dbReference type="EMBL" id="EFJ00448.1"/>
    </source>
</evidence>
<dbReference type="HOGENOM" id="CLU_003918_1_0_1"/>
<dbReference type="InterPro" id="IPR018823">
    <property type="entry name" value="ArAE_2_N"/>
</dbReference>
<feature type="transmembrane region" description="Helical" evidence="2">
    <location>
        <begin position="226"/>
        <end position="245"/>
    </location>
</feature>
<dbReference type="Pfam" id="PF10334">
    <property type="entry name" value="BRE4"/>
    <property type="match status" value="1"/>
</dbReference>
<evidence type="ECO:0000256" key="1">
    <source>
        <dbReference type="SAM" id="MobiDB-lite"/>
    </source>
</evidence>
<feature type="transmembrane region" description="Helical" evidence="2">
    <location>
        <begin position="63"/>
        <end position="79"/>
    </location>
</feature>
<keyword evidence="2" id="KW-0812">Transmembrane</keyword>
<feature type="compositionally biased region" description="Acidic residues" evidence="1">
    <location>
        <begin position="618"/>
        <end position="631"/>
    </location>
</feature>
<dbReference type="InterPro" id="IPR018820">
    <property type="entry name" value="BRE4-related_DUF2421"/>
</dbReference>
<feature type="compositionally biased region" description="Polar residues" evidence="1">
    <location>
        <begin position="27"/>
        <end position="42"/>
    </location>
</feature>
<feature type="transmembrane region" description="Helical" evidence="2">
    <location>
        <begin position="812"/>
        <end position="830"/>
    </location>
</feature>
<feature type="compositionally biased region" description="Basic and acidic residues" evidence="1">
    <location>
        <begin position="632"/>
        <end position="665"/>
    </location>
</feature>
<dbReference type="VEuPathDB" id="FungiDB:SCHCODRAFT_01146665"/>
<name>D8PT36_SCHCM</name>
<feature type="transmembrane region" description="Helical" evidence="2">
    <location>
        <begin position="170"/>
        <end position="187"/>
    </location>
</feature>
<dbReference type="Proteomes" id="UP000007431">
    <property type="component" value="Unassembled WGS sequence"/>
</dbReference>
<evidence type="ECO:0000259" key="3">
    <source>
        <dbReference type="Pfam" id="PF10334"/>
    </source>
</evidence>
<feature type="transmembrane region" description="Helical" evidence="2">
    <location>
        <begin position="758"/>
        <end position="778"/>
    </location>
</feature>
<feature type="region of interest" description="Disordered" evidence="1">
    <location>
        <begin position="1"/>
        <end position="42"/>
    </location>
</feature>
<dbReference type="STRING" id="578458.D8PT36"/>
<protein>
    <recommendedName>
        <fullName evidence="7">ER transporter 6TM N-terminal domain-containing protein</fullName>
    </recommendedName>
</protein>
<evidence type="ECO:0000259" key="4">
    <source>
        <dbReference type="Pfam" id="PF10337"/>
    </source>
</evidence>
<dbReference type="PANTHER" id="PTHR37994:SF3">
    <property type="entry name" value="ER TRANSPORTER 6TM N-TERMINAL DOMAIN-CONTAINING PROTEIN"/>
    <property type="match status" value="1"/>
</dbReference>
<gene>
    <name evidence="5" type="ORF">SCHCODRAFT_81485</name>
</gene>
<feature type="region of interest" description="Disordered" evidence="1">
    <location>
        <begin position="595"/>
        <end position="665"/>
    </location>
</feature>
<dbReference type="OMA" id="GTYHWFI"/>
<feature type="transmembrane region" description="Helical" evidence="2">
    <location>
        <begin position="784"/>
        <end position="805"/>
    </location>
</feature>
<feature type="domain" description="Putative ER transporter 6TM N-terminal" evidence="4">
    <location>
        <begin position="50"/>
        <end position="486"/>
    </location>
</feature>
<dbReference type="Pfam" id="PF10337">
    <property type="entry name" value="ArAE_2_N"/>
    <property type="match status" value="1"/>
</dbReference>
<feature type="region of interest" description="Disordered" evidence="1">
    <location>
        <begin position="1072"/>
        <end position="1093"/>
    </location>
</feature>